<dbReference type="PANTHER" id="PTHR47766">
    <property type="entry name" value="PROTEIN EFR3"/>
    <property type="match status" value="1"/>
</dbReference>
<comment type="caution">
    <text evidence="2">The sequence shown here is derived from an EMBL/GenBank/DDBJ whole genome shotgun (WGS) entry which is preliminary data.</text>
</comment>
<feature type="compositionally biased region" description="Polar residues" evidence="1">
    <location>
        <begin position="409"/>
        <end position="419"/>
    </location>
</feature>
<dbReference type="InterPro" id="IPR039786">
    <property type="entry name" value="EFR3"/>
</dbReference>
<organism evidence="2 3">
    <name type="scientific">Rhizopus stolonifer</name>
    <name type="common">Rhizopus nigricans</name>
    <dbReference type="NCBI Taxonomy" id="4846"/>
    <lineage>
        <taxon>Eukaryota</taxon>
        <taxon>Fungi</taxon>
        <taxon>Fungi incertae sedis</taxon>
        <taxon>Mucoromycota</taxon>
        <taxon>Mucoromycotina</taxon>
        <taxon>Mucoromycetes</taxon>
        <taxon>Mucorales</taxon>
        <taxon>Mucorineae</taxon>
        <taxon>Rhizopodaceae</taxon>
        <taxon>Rhizopus</taxon>
    </lineage>
</organism>
<feature type="region of interest" description="Disordered" evidence="1">
    <location>
        <begin position="400"/>
        <end position="419"/>
    </location>
</feature>
<evidence type="ECO:0000313" key="2">
    <source>
        <dbReference type="EMBL" id="RCH80384.1"/>
    </source>
</evidence>
<dbReference type="AlphaFoldDB" id="A0A367IRR0"/>
<keyword evidence="3" id="KW-1185">Reference proteome</keyword>
<accession>A0A367IRR0</accession>
<protein>
    <submittedName>
        <fullName evidence="2">Uncharacterized protein</fullName>
    </submittedName>
</protein>
<gene>
    <name evidence="2" type="ORF">CU098_002979</name>
</gene>
<proteinExistence type="predicted"/>
<dbReference type="PANTHER" id="PTHR47766:SF1">
    <property type="entry name" value="PROTEIN EFR3"/>
    <property type="match status" value="1"/>
</dbReference>
<dbReference type="STRING" id="4846.A0A367IRR0"/>
<evidence type="ECO:0000313" key="3">
    <source>
        <dbReference type="Proteomes" id="UP000253551"/>
    </source>
</evidence>
<name>A0A367IRR0_RHIST</name>
<feature type="non-terminal residue" evidence="2">
    <location>
        <position position="1"/>
    </location>
</feature>
<evidence type="ECO:0000256" key="1">
    <source>
        <dbReference type="SAM" id="MobiDB-lite"/>
    </source>
</evidence>
<sequence>QPLNPQIIESLAAYTTTLLFNRLTGPSIRFSLTPLFNSLMGISVLEVLNSLFNLVVQHPSLDTLVHAIAGLGSQLYYTNQFNDMIGYLISKLRPHTSLETVDKMPIEEYRALVLTCLDSVVQGYKQCTTGAVPLEAWSSGLGLLDDPHPQTRLGFSKSLYVFLQSVPIHARHNMFLSKLVYTLMDWITLDNFNKSDLISFYALLCLLVRIFRMDAVVLLTPLVFEVQDLIQKNQITNTARQWAIQTGLVDWFGMIAEFYHLESLAAYVHQVQSQRQSEVVLTESSIPDTIQAFDSVSMDTHQVWLDRGTVVEIMSQQEELRDETDTHGLELEAKLFAEWDSDAFLKRNQWKHILPDTNELKPRLASPWEYPNNNEPSPLLSQDKKNNIGVSHLKEALVGQFTEDEETDSSNSNPSLKRTNTEMNAFLNELTLPRNNPMAQSTLSLVNPPY</sequence>
<dbReference type="EMBL" id="PJQM01006032">
    <property type="protein sequence ID" value="RCH80384.1"/>
    <property type="molecule type" value="Genomic_DNA"/>
</dbReference>
<dbReference type="GO" id="GO:0072659">
    <property type="term" value="P:protein localization to plasma membrane"/>
    <property type="evidence" value="ECO:0007669"/>
    <property type="project" value="InterPro"/>
</dbReference>
<dbReference type="OrthoDB" id="19232at2759"/>
<dbReference type="Proteomes" id="UP000253551">
    <property type="component" value="Unassembled WGS sequence"/>
</dbReference>
<reference evidence="2 3" key="1">
    <citation type="journal article" date="2018" name="G3 (Bethesda)">
        <title>Phylogenetic and Phylogenomic Definition of Rhizopus Species.</title>
        <authorList>
            <person name="Gryganskyi A.P."/>
            <person name="Golan J."/>
            <person name="Dolatabadi S."/>
            <person name="Mondo S."/>
            <person name="Robb S."/>
            <person name="Idnurm A."/>
            <person name="Muszewska A."/>
            <person name="Steczkiewicz K."/>
            <person name="Masonjones S."/>
            <person name="Liao H.L."/>
            <person name="Gajdeczka M.T."/>
            <person name="Anike F."/>
            <person name="Vuek A."/>
            <person name="Anishchenko I.M."/>
            <person name="Voigt K."/>
            <person name="de Hoog G.S."/>
            <person name="Smith M.E."/>
            <person name="Heitman J."/>
            <person name="Vilgalys R."/>
            <person name="Stajich J.E."/>
        </authorList>
    </citation>
    <scope>NUCLEOTIDE SEQUENCE [LARGE SCALE GENOMIC DNA]</scope>
    <source>
        <strain evidence="2 3">LSU 92-RS-03</strain>
    </source>
</reference>